<evidence type="ECO:0008006" key="2">
    <source>
        <dbReference type="Google" id="ProtNLM"/>
    </source>
</evidence>
<sequence>GLTFTSSNWATPQTFTITGVDDSIADGDQQATFTVGVVDASSADAYDDVANQSVTATNTDDDTAGFSVSKTTFSDDASVTEGGSTDMFTVVLNTEPTGDVVISVLSSDTGEATLSPSMLTFTAANWSTPQTVTITGVDDDIDDGDQSSTATVVVNAGSTADSVYDALGMAPAAPIGVTTTDDDTVGFTLSTTSVSVAETGTTAQFTVVLDTEPEGNVVIRAYSSDSGEAQVGGPLTFTSSNWDTPQAFTITGVDDSI</sequence>
<dbReference type="EMBL" id="UINC01183727">
    <property type="protein sequence ID" value="SVD94618.1"/>
    <property type="molecule type" value="Genomic_DNA"/>
</dbReference>
<feature type="non-terminal residue" evidence="1">
    <location>
        <position position="1"/>
    </location>
</feature>
<protein>
    <recommendedName>
        <fullName evidence="2">Calx-beta domain-containing protein</fullName>
    </recommendedName>
</protein>
<reference evidence="1" key="1">
    <citation type="submission" date="2018-05" db="EMBL/GenBank/DDBJ databases">
        <authorList>
            <person name="Lanie J.A."/>
            <person name="Ng W.-L."/>
            <person name="Kazmierczak K.M."/>
            <person name="Andrzejewski T.M."/>
            <person name="Davidsen T.M."/>
            <person name="Wayne K.J."/>
            <person name="Tettelin H."/>
            <person name="Glass J.I."/>
            <person name="Rusch D."/>
            <person name="Podicherti R."/>
            <person name="Tsui H.-C.T."/>
            <person name="Winkler M.E."/>
        </authorList>
    </citation>
    <scope>NUCLEOTIDE SEQUENCE</scope>
</reference>
<evidence type="ECO:0000313" key="1">
    <source>
        <dbReference type="EMBL" id="SVD94618.1"/>
    </source>
</evidence>
<organism evidence="1">
    <name type="scientific">marine metagenome</name>
    <dbReference type="NCBI Taxonomy" id="408172"/>
    <lineage>
        <taxon>unclassified sequences</taxon>
        <taxon>metagenomes</taxon>
        <taxon>ecological metagenomes</taxon>
    </lineage>
</organism>
<dbReference type="SUPFAM" id="SSF141072">
    <property type="entry name" value="CalX-like"/>
    <property type="match status" value="1"/>
</dbReference>
<gene>
    <name evidence="1" type="ORF">METZ01_LOCUS447472</name>
</gene>
<proteinExistence type="predicted"/>
<accession>A0A382ZIT9</accession>
<dbReference type="InterPro" id="IPR038081">
    <property type="entry name" value="CalX-like_sf"/>
</dbReference>
<name>A0A382ZIT9_9ZZZZ</name>
<feature type="non-terminal residue" evidence="1">
    <location>
        <position position="257"/>
    </location>
</feature>
<dbReference type="AlphaFoldDB" id="A0A382ZIT9"/>